<dbReference type="AlphaFoldDB" id="A0A1Y2F8U6"/>
<evidence type="ECO:0000313" key="4">
    <source>
        <dbReference type="EMBL" id="ORY80338.1"/>
    </source>
</evidence>
<evidence type="ECO:0000256" key="1">
    <source>
        <dbReference type="ARBA" id="ARBA00004496"/>
    </source>
</evidence>
<dbReference type="GeneID" id="63788374"/>
<keyword evidence="2" id="KW-0963">Cytoplasm</keyword>
<name>A0A1Y2F8U6_PROLT</name>
<protein>
    <recommendedName>
        <fullName evidence="6">Dynamitin-domain-containing protein</fullName>
    </recommendedName>
</protein>
<evidence type="ECO:0008006" key="6">
    <source>
        <dbReference type="Google" id="ProtNLM"/>
    </source>
</evidence>
<dbReference type="Proteomes" id="UP000193685">
    <property type="component" value="Unassembled WGS sequence"/>
</dbReference>
<comment type="subcellular location">
    <subcellularLocation>
        <location evidence="1">Cytoplasm</location>
    </subcellularLocation>
</comment>
<reference evidence="4 5" key="1">
    <citation type="submission" date="2016-07" db="EMBL/GenBank/DDBJ databases">
        <title>Pervasive Adenine N6-methylation of Active Genes in Fungi.</title>
        <authorList>
            <consortium name="DOE Joint Genome Institute"/>
            <person name="Mondo S.J."/>
            <person name="Dannebaum R.O."/>
            <person name="Kuo R.C."/>
            <person name="Labutti K."/>
            <person name="Haridas S."/>
            <person name="Kuo A."/>
            <person name="Salamov A."/>
            <person name="Ahrendt S.R."/>
            <person name="Lipzen A."/>
            <person name="Sullivan W."/>
            <person name="Andreopoulos W.B."/>
            <person name="Clum A."/>
            <person name="Lindquist E."/>
            <person name="Daum C."/>
            <person name="Ramamoorthy G.K."/>
            <person name="Gryganskyi A."/>
            <person name="Culley D."/>
            <person name="Magnuson J.K."/>
            <person name="James T.Y."/>
            <person name="O'Malley M.A."/>
            <person name="Stajich J.E."/>
            <person name="Spatafora J.W."/>
            <person name="Visel A."/>
            <person name="Grigoriev I.V."/>
        </authorList>
    </citation>
    <scope>NUCLEOTIDE SEQUENCE [LARGE SCALE GENOMIC DNA]</scope>
    <source>
        <strain evidence="4 5">12-1054</strain>
    </source>
</reference>
<dbReference type="GO" id="GO:0007017">
    <property type="term" value="P:microtubule-based process"/>
    <property type="evidence" value="ECO:0007669"/>
    <property type="project" value="InterPro"/>
</dbReference>
<dbReference type="PANTHER" id="PTHR15346">
    <property type="entry name" value="DYNACTIN SUBUNIT"/>
    <property type="match status" value="1"/>
</dbReference>
<evidence type="ECO:0000256" key="2">
    <source>
        <dbReference type="ARBA" id="ARBA00022490"/>
    </source>
</evidence>
<dbReference type="GO" id="GO:0005737">
    <property type="term" value="C:cytoplasm"/>
    <property type="evidence" value="ECO:0007669"/>
    <property type="project" value="UniProtKB-SubCell"/>
</dbReference>
<evidence type="ECO:0000256" key="3">
    <source>
        <dbReference type="SAM" id="Coils"/>
    </source>
</evidence>
<sequence>MPELHIIQQGFLPLRTTDEPEIFESPAVDSTRHAAKEDDYTAPPEYSSQDAHLIDHAPNDPVVARQFFDRHILLAPVALPNADEVAIRGASTSWQAGRVRETPHERLARLKREVEELSLQQADGQTTTDGSLDELTASLDSIHVKSEESTATSRASQALLQKVSLLEARLSQLEQRQARAQSTGSTPRAALEQVHLSVPQLALLVRQLALLTSKEEDRAALILKLGKLASTAKIINEHPQAAQLESLFSATREIQAHAVLVGPVLDRLRDLADVHHDAANSASVIASLEQSIQERQIEIDLRRL</sequence>
<proteinExistence type="predicted"/>
<keyword evidence="3" id="KW-0175">Coiled coil</keyword>
<accession>A0A1Y2F8U6</accession>
<dbReference type="RefSeq" id="XP_040724226.1">
    <property type="nucleotide sequence ID" value="XM_040871775.1"/>
</dbReference>
<dbReference type="InterPro" id="IPR028133">
    <property type="entry name" value="Dynamitin"/>
</dbReference>
<comment type="caution">
    <text evidence="4">The sequence shown here is derived from an EMBL/GenBank/DDBJ whole genome shotgun (WGS) entry which is preliminary data.</text>
</comment>
<evidence type="ECO:0000313" key="5">
    <source>
        <dbReference type="Proteomes" id="UP000193685"/>
    </source>
</evidence>
<gene>
    <name evidence="4" type="ORF">BCR37DRAFT_399411</name>
</gene>
<dbReference type="Pfam" id="PF04912">
    <property type="entry name" value="Dynamitin"/>
    <property type="match status" value="1"/>
</dbReference>
<dbReference type="GO" id="GO:0005869">
    <property type="term" value="C:dynactin complex"/>
    <property type="evidence" value="ECO:0007669"/>
    <property type="project" value="InterPro"/>
</dbReference>
<organism evidence="4 5">
    <name type="scientific">Protomyces lactucae-debilis</name>
    <dbReference type="NCBI Taxonomy" id="2754530"/>
    <lineage>
        <taxon>Eukaryota</taxon>
        <taxon>Fungi</taxon>
        <taxon>Dikarya</taxon>
        <taxon>Ascomycota</taxon>
        <taxon>Taphrinomycotina</taxon>
        <taxon>Taphrinomycetes</taxon>
        <taxon>Taphrinales</taxon>
        <taxon>Protomycetaceae</taxon>
        <taxon>Protomyces</taxon>
    </lineage>
</organism>
<feature type="coiled-coil region" evidence="3">
    <location>
        <begin position="156"/>
        <end position="183"/>
    </location>
</feature>
<dbReference type="EMBL" id="MCFI01000013">
    <property type="protein sequence ID" value="ORY80338.1"/>
    <property type="molecule type" value="Genomic_DNA"/>
</dbReference>
<keyword evidence="5" id="KW-1185">Reference proteome</keyword>